<dbReference type="OrthoDB" id="581105at2"/>
<dbReference type="SMART" id="SM00028">
    <property type="entry name" value="TPR"/>
    <property type="match status" value="4"/>
</dbReference>
<comment type="caution">
    <text evidence="2">The sequence shown here is derived from an EMBL/GenBank/DDBJ whole genome shotgun (WGS) entry which is preliminary data.</text>
</comment>
<accession>A0A5B2WVZ0</accession>
<dbReference type="SUPFAM" id="SSF48452">
    <property type="entry name" value="TPR-like"/>
    <property type="match status" value="2"/>
</dbReference>
<name>A0A5B2WVZ0_9PSEU</name>
<organism evidence="2 3">
    <name type="scientific">Solihabitans fulvus</name>
    <dbReference type="NCBI Taxonomy" id="1892852"/>
    <lineage>
        <taxon>Bacteria</taxon>
        <taxon>Bacillati</taxon>
        <taxon>Actinomycetota</taxon>
        <taxon>Actinomycetes</taxon>
        <taxon>Pseudonocardiales</taxon>
        <taxon>Pseudonocardiaceae</taxon>
        <taxon>Solihabitans</taxon>
    </lineage>
</organism>
<dbReference type="SUPFAM" id="SSF52540">
    <property type="entry name" value="P-loop containing nucleoside triphosphate hydrolases"/>
    <property type="match status" value="1"/>
</dbReference>
<dbReference type="Proteomes" id="UP000323454">
    <property type="component" value="Unassembled WGS sequence"/>
</dbReference>
<dbReference type="RefSeq" id="WP_149852687.1">
    <property type="nucleotide sequence ID" value="NZ_VUOB01000054.1"/>
</dbReference>
<dbReference type="Pfam" id="PF13424">
    <property type="entry name" value="TPR_12"/>
    <property type="match status" value="2"/>
</dbReference>
<proteinExistence type="predicted"/>
<protein>
    <submittedName>
        <fullName evidence="2">Tetratricopeptide repeat protein</fullName>
    </submittedName>
</protein>
<sequence>MAWWRRNPRQQWHNDKQVGGVSVQAGVIESLTIHQGQPATRDRPRMLPADVPAFTGRHEEVAQLLGFAAEAVSAAVVCAIDGTAGVGKTALALHTAHRVAEDFPDGQLHADLRGHTEDRVPLAAGSVLESFLRALGVPPDDIPAATDDRAALYRSTLAGRRMVVVLDNAASEAQVRPLLPGGAGCFVLVTSRRALSGLDTTGRMLLPVLPDDDATALLTTILGGQRIASAPEAAGDLVRLCAGLALALRIVAAKLSTDPGLELSALAWRLADENSRLGELAAGDRAVRAAFMLSYRDLPEAQARFFRRLALHPGVDFDAAAAAVLADVEWAQGGALLEQLVDARLVEHYYATYHRLHDLVRLFALELVAQDPAAERSASQVRIVDHYLTVVSTADAMMRGMAGDETSQSSALVYLDKERGNVVAAVRLAADIGYHEGAWRCAFTLSEYLERRRYLGDLLAVQQLALGSARAAGDLPAQGTALQLLTHTYEMLGRFDEATDAGTQGVEVSRRLGDLAGQGSTLSNIGLAHQESGRYDEAVRHYQRALELLGRADDTANIGHTLNNLGTTYRALGEHAKAVDHHRRAVEALREVGDSLGVARTLSNLGGDLVAGGEPEAAQGCLVEALLALRAAGDRHCEAATLFMLGESHRMLDRVPEALAHYRAAYAVFEDLGDQHRQGLTLLRIRALGGEV</sequence>
<dbReference type="Gene3D" id="3.40.50.300">
    <property type="entry name" value="P-loop containing nucleotide triphosphate hydrolases"/>
    <property type="match status" value="1"/>
</dbReference>
<dbReference type="InterPro" id="IPR011990">
    <property type="entry name" value="TPR-like_helical_dom_sf"/>
</dbReference>
<gene>
    <name evidence="2" type="ORF">F0L68_27295</name>
</gene>
<dbReference type="PROSITE" id="PS50293">
    <property type="entry name" value="TPR_REGION"/>
    <property type="match status" value="1"/>
</dbReference>
<dbReference type="PANTHER" id="PTHR47691">
    <property type="entry name" value="REGULATOR-RELATED"/>
    <property type="match status" value="1"/>
</dbReference>
<evidence type="ECO:0000256" key="1">
    <source>
        <dbReference type="PROSITE-ProRule" id="PRU00339"/>
    </source>
</evidence>
<dbReference type="Gene3D" id="1.25.40.10">
    <property type="entry name" value="Tetratricopeptide repeat domain"/>
    <property type="match status" value="1"/>
</dbReference>
<dbReference type="PANTHER" id="PTHR47691:SF3">
    <property type="entry name" value="HTH-TYPE TRANSCRIPTIONAL REGULATOR RV0890C-RELATED"/>
    <property type="match status" value="1"/>
</dbReference>
<dbReference type="InterPro" id="IPR027417">
    <property type="entry name" value="P-loop_NTPase"/>
</dbReference>
<reference evidence="2 3" key="1">
    <citation type="submission" date="2019-09" db="EMBL/GenBank/DDBJ databases">
        <title>Goodfellowia gen. nov., a new genus of the Pseudonocardineae related to Actinoalloteichus, containing Goodfellowia coeruleoviolacea gen. nov., comb. nov. gen. nov., comb. nov.</title>
        <authorList>
            <person name="Labeda D."/>
        </authorList>
    </citation>
    <scope>NUCLEOTIDE SEQUENCE [LARGE SCALE GENOMIC DNA]</scope>
    <source>
        <strain evidence="2 3">AN110305</strain>
    </source>
</reference>
<feature type="repeat" description="TPR" evidence="1">
    <location>
        <begin position="519"/>
        <end position="552"/>
    </location>
</feature>
<keyword evidence="1" id="KW-0802">TPR repeat</keyword>
<reference evidence="2 3" key="2">
    <citation type="submission" date="2019-09" db="EMBL/GenBank/DDBJ databases">
        <authorList>
            <person name="Jin C."/>
        </authorList>
    </citation>
    <scope>NUCLEOTIDE SEQUENCE [LARGE SCALE GENOMIC DNA]</scope>
    <source>
        <strain evidence="2 3">AN110305</strain>
    </source>
</reference>
<dbReference type="AlphaFoldDB" id="A0A5B2WVZ0"/>
<dbReference type="PRINTS" id="PR00364">
    <property type="entry name" value="DISEASERSIST"/>
</dbReference>
<evidence type="ECO:0000313" key="3">
    <source>
        <dbReference type="Proteomes" id="UP000323454"/>
    </source>
</evidence>
<keyword evidence="3" id="KW-1185">Reference proteome</keyword>
<evidence type="ECO:0000313" key="2">
    <source>
        <dbReference type="EMBL" id="KAA2255901.1"/>
    </source>
</evidence>
<dbReference type="GO" id="GO:0043531">
    <property type="term" value="F:ADP binding"/>
    <property type="evidence" value="ECO:0007669"/>
    <property type="project" value="InterPro"/>
</dbReference>
<dbReference type="InterPro" id="IPR019734">
    <property type="entry name" value="TPR_rpt"/>
</dbReference>
<dbReference type="PROSITE" id="PS50005">
    <property type="entry name" value="TPR"/>
    <property type="match status" value="1"/>
</dbReference>
<dbReference type="EMBL" id="VUOB01000054">
    <property type="protein sequence ID" value="KAA2255901.1"/>
    <property type="molecule type" value="Genomic_DNA"/>
</dbReference>